<evidence type="ECO:0000313" key="8">
    <source>
        <dbReference type="Proteomes" id="UP001385499"/>
    </source>
</evidence>
<evidence type="ECO:0000256" key="5">
    <source>
        <dbReference type="ARBA" id="ARBA00023136"/>
    </source>
</evidence>
<organism evidence="7 8">
    <name type="scientific">Roseibium algae</name>
    <dbReference type="NCBI Taxonomy" id="3123038"/>
    <lineage>
        <taxon>Bacteria</taxon>
        <taxon>Pseudomonadati</taxon>
        <taxon>Pseudomonadota</taxon>
        <taxon>Alphaproteobacteria</taxon>
        <taxon>Hyphomicrobiales</taxon>
        <taxon>Stappiaceae</taxon>
        <taxon>Roseibium</taxon>
    </lineage>
</organism>
<dbReference type="PANTHER" id="PTHR30606">
    <property type="entry name" value="LIPID A BIOSYNTHESIS LAUROYL ACYLTRANSFERASE"/>
    <property type="match status" value="1"/>
</dbReference>
<evidence type="ECO:0000256" key="3">
    <source>
        <dbReference type="ARBA" id="ARBA00022519"/>
    </source>
</evidence>
<reference evidence="7 8" key="1">
    <citation type="submission" date="2024-02" db="EMBL/GenBank/DDBJ databases">
        <title>Roseibium algae sp. nov., isolated from marine alga (Grateloupia sp.), showing potential in myo-inositol conversion.</title>
        <authorList>
            <person name="Wang Y."/>
        </authorList>
    </citation>
    <scope>NUCLEOTIDE SEQUENCE [LARGE SCALE GENOMIC DNA]</scope>
    <source>
        <strain evidence="7 8">H3510</strain>
    </source>
</reference>
<dbReference type="InterPro" id="IPR004960">
    <property type="entry name" value="LipA_acyltrans"/>
</dbReference>
<dbReference type="GO" id="GO:0016746">
    <property type="term" value="F:acyltransferase activity"/>
    <property type="evidence" value="ECO:0007669"/>
    <property type="project" value="UniProtKB-KW"/>
</dbReference>
<dbReference type="CDD" id="cd07984">
    <property type="entry name" value="LPLAT_LABLAT-like"/>
    <property type="match status" value="1"/>
</dbReference>
<evidence type="ECO:0000256" key="1">
    <source>
        <dbReference type="ARBA" id="ARBA00004533"/>
    </source>
</evidence>
<comment type="caution">
    <text evidence="7">The sequence shown here is derived from an EMBL/GenBank/DDBJ whole genome shotgun (WGS) entry which is preliminary data.</text>
</comment>
<evidence type="ECO:0000256" key="2">
    <source>
        <dbReference type="ARBA" id="ARBA00022475"/>
    </source>
</evidence>
<dbReference type="RefSeq" id="WP_340276221.1">
    <property type="nucleotide sequence ID" value="NZ_JBAKIA010000014.1"/>
</dbReference>
<proteinExistence type="predicted"/>
<dbReference type="PANTHER" id="PTHR30606:SF9">
    <property type="entry name" value="LIPID A BIOSYNTHESIS LAUROYLTRANSFERASE"/>
    <property type="match status" value="1"/>
</dbReference>
<evidence type="ECO:0000256" key="4">
    <source>
        <dbReference type="ARBA" id="ARBA00022679"/>
    </source>
</evidence>
<keyword evidence="8" id="KW-1185">Reference proteome</keyword>
<keyword evidence="5" id="KW-0472">Membrane</keyword>
<dbReference type="Pfam" id="PF03279">
    <property type="entry name" value="Lip_A_acyltrans"/>
    <property type="match status" value="1"/>
</dbReference>
<gene>
    <name evidence="7" type="ORF">V6575_17710</name>
</gene>
<evidence type="ECO:0000313" key="7">
    <source>
        <dbReference type="EMBL" id="MEJ8475932.1"/>
    </source>
</evidence>
<dbReference type="EMBL" id="JBAKIA010000014">
    <property type="protein sequence ID" value="MEJ8475932.1"/>
    <property type="molecule type" value="Genomic_DNA"/>
</dbReference>
<sequence length="301" mass="34223">MVLPFAMISAQSLKNLKYRFEAAGLRLAIFLFRLIPVDAASAVMGYLWRKIARFNPRHKRALRHLELALPDTTPEQREKIISGMWDNLGRVTAETFHIPDLLPQTSRFEISVDAVTQKVFDGQQQAVFVSMHSGNWEMCVQPLVQADCDVAGVYQALKNPFADKALSNMRKDMYRLGLYSKSHKTARKLVSIVRQGGIIAIMGDLRETRGIKVPFFGREAYANPVPATLARSGGVPIVVGRVVRTHGVHFRVEGRAIDVPVTSDRKADIQSATEEVHRVFEEWIREYPDQWMWIHRKWAKA</sequence>
<evidence type="ECO:0000256" key="6">
    <source>
        <dbReference type="ARBA" id="ARBA00023315"/>
    </source>
</evidence>
<keyword evidence="2" id="KW-1003">Cell membrane</keyword>
<keyword evidence="6 7" id="KW-0012">Acyltransferase</keyword>
<protein>
    <submittedName>
        <fullName evidence="7">Lauroyl acyltransferase</fullName>
    </submittedName>
</protein>
<dbReference type="Proteomes" id="UP001385499">
    <property type="component" value="Unassembled WGS sequence"/>
</dbReference>
<accession>A0ABU8TPR8</accession>
<keyword evidence="3" id="KW-0997">Cell inner membrane</keyword>
<keyword evidence="4" id="KW-0808">Transferase</keyword>
<name>A0ABU8TPR8_9HYPH</name>
<comment type="subcellular location">
    <subcellularLocation>
        <location evidence="1">Cell inner membrane</location>
    </subcellularLocation>
</comment>